<name>A0AAD1HBJ5_9MYCO</name>
<protein>
    <submittedName>
        <fullName evidence="1">Uncharacterized protein</fullName>
    </submittedName>
</protein>
<gene>
    <name evidence="1" type="ORF">MMOR_18590</name>
</gene>
<dbReference type="AlphaFoldDB" id="A0AAD1HBJ5"/>
<dbReference type="Proteomes" id="UP000466681">
    <property type="component" value="Chromosome"/>
</dbReference>
<sequence length="74" mass="7754">MAAPSAPVAKLRASKARRLQSYPPDHPKVREVGQALAYEVLAEHAARVVADWPTPSAEQLAKVAAVLRNAGGAA</sequence>
<evidence type="ECO:0000313" key="1">
    <source>
        <dbReference type="EMBL" id="BBX00923.1"/>
    </source>
</evidence>
<proteinExistence type="predicted"/>
<reference evidence="1 2" key="1">
    <citation type="journal article" date="2019" name="Emerg. Microbes Infect.">
        <title>Comprehensive subspecies identification of 175 nontuberculous mycobacteria species based on 7547 genomic profiles.</title>
        <authorList>
            <person name="Matsumoto Y."/>
            <person name="Kinjo T."/>
            <person name="Motooka D."/>
            <person name="Nabeya D."/>
            <person name="Jung N."/>
            <person name="Uechi K."/>
            <person name="Horii T."/>
            <person name="Iida T."/>
            <person name="Fujita J."/>
            <person name="Nakamura S."/>
        </authorList>
    </citation>
    <scope>NUCLEOTIDE SEQUENCE [LARGE SCALE GENOMIC DNA]</scope>
    <source>
        <strain evidence="1 2">JCM 6375</strain>
    </source>
</reference>
<organism evidence="1 2">
    <name type="scientific">Mycolicibacterium moriokaense</name>
    <dbReference type="NCBI Taxonomy" id="39691"/>
    <lineage>
        <taxon>Bacteria</taxon>
        <taxon>Bacillati</taxon>
        <taxon>Actinomycetota</taxon>
        <taxon>Actinomycetes</taxon>
        <taxon>Mycobacteriales</taxon>
        <taxon>Mycobacteriaceae</taxon>
        <taxon>Mycolicibacterium</taxon>
    </lineage>
</organism>
<evidence type="ECO:0000313" key="2">
    <source>
        <dbReference type="Proteomes" id="UP000466681"/>
    </source>
</evidence>
<keyword evidence="2" id="KW-1185">Reference proteome</keyword>
<accession>A0AAD1HBJ5</accession>
<dbReference type="EMBL" id="AP022560">
    <property type="protein sequence ID" value="BBX00923.1"/>
    <property type="molecule type" value="Genomic_DNA"/>
</dbReference>
<dbReference type="KEGG" id="mmor:MMOR_18590"/>